<dbReference type="InterPro" id="IPR019999">
    <property type="entry name" value="Anth_synth_I-like"/>
</dbReference>
<dbReference type="NCBIfam" id="TIGR01815">
    <property type="entry name" value="TrpE-clade3"/>
    <property type="match status" value="1"/>
</dbReference>
<gene>
    <name evidence="7" type="ORF">DNH61_05740</name>
</gene>
<evidence type="ECO:0000259" key="5">
    <source>
        <dbReference type="Pfam" id="PF00425"/>
    </source>
</evidence>
<dbReference type="InterPro" id="IPR005801">
    <property type="entry name" value="ADC_synthase"/>
</dbReference>
<dbReference type="InterPro" id="IPR006221">
    <property type="entry name" value="TrpG/PapA_dom"/>
</dbReference>
<keyword evidence="8" id="KW-1185">Reference proteome</keyword>
<dbReference type="Gene3D" id="3.60.120.10">
    <property type="entry name" value="Anthranilate synthase"/>
    <property type="match status" value="1"/>
</dbReference>
<dbReference type="CDD" id="cd01743">
    <property type="entry name" value="GATase1_Anthranilate_Synthase"/>
    <property type="match status" value="1"/>
</dbReference>
<dbReference type="PRINTS" id="PR00096">
    <property type="entry name" value="GATASE"/>
</dbReference>
<dbReference type="SUPFAM" id="SSF56322">
    <property type="entry name" value="ADC synthase"/>
    <property type="match status" value="1"/>
</dbReference>
<feature type="domain" description="Anthranilate synthase component I N-terminal" evidence="6">
    <location>
        <begin position="123"/>
        <end position="202"/>
    </location>
</feature>
<evidence type="ECO:0000259" key="4">
    <source>
        <dbReference type="Pfam" id="PF00117"/>
    </source>
</evidence>
<dbReference type="PROSITE" id="PS51273">
    <property type="entry name" value="GATASE_TYPE_1"/>
    <property type="match status" value="1"/>
</dbReference>
<keyword evidence="2" id="KW-0057">Aromatic amino acid biosynthesis</keyword>
<dbReference type="PANTHER" id="PTHR11236:SF9">
    <property type="entry name" value="ANTHRANILATE SYNTHASE COMPONENT 1"/>
    <property type="match status" value="1"/>
</dbReference>
<evidence type="ECO:0000313" key="7">
    <source>
        <dbReference type="EMBL" id="PZD96702.1"/>
    </source>
</evidence>
<dbReference type="UniPathway" id="UPA00035">
    <property type="reaction ID" value="UER00040"/>
</dbReference>
<comment type="pathway">
    <text evidence="2">Amino-acid biosynthesis; L-tryptophan biosynthesis; L-tryptophan from chorismate: step 1/5.</text>
</comment>
<accession>A0A2W1LP52</accession>
<feature type="region of interest" description="Disordered" evidence="3">
    <location>
        <begin position="214"/>
        <end position="241"/>
    </location>
</feature>
<proteinExistence type="predicted"/>
<dbReference type="NCBIfam" id="TIGR00566">
    <property type="entry name" value="trpG_papA"/>
    <property type="match status" value="1"/>
</dbReference>
<evidence type="ECO:0000313" key="8">
    <source>
        <dbReference type="Proteomes" id="UP000249522"/>
    </source>
</evidence>
<dbReference type="InterPro" id="IPR006805">
    <property type="entry name" value="Anth_synth_I_N"/>
</dbReference>
<name>A0A2W1LP52_9BACL</name>
<sequence>MSRDGNEVKYQTSGALWITRSVTELKGGEVQELLIPQLDNQLGAVFTSSYEYPGRYTRWEFGFVNPPLRLSSRGMSFRMEALNSRGEVLLAAVRGMLSELPAVTDLACTEGVITGNLVPSVEFFAEEDRSKQNSVFTIIRAVKNYFYHPEDEVLGLYGAFSYDLVFQFEKVELQHDRPDNYEDLVLYLPDEIYVTDHQLQKTLRYEYEFQHDTGNTAGLPRTGRKSAPTSGREVTAPSDHEPGAYAELVRKAIQEFAVGNMFEVVPGQTFYEPCSELPSVLFKRLSRRNPSPYGFLINLGQGEYLIGASPEMYVRVEGRRIETCPISGTIPRGRTAIEDAEQIKLLMNSEKDESELTMCTDVDRNDKSRICVPGSVRVIGRRQIELYSRLIHTVDHVEGQLREGYDALDAFLTHMWAVTVTGAPKRAAITFIEHNERSPRKWYGGAVGFYGFNGSLNTGLTLRTIRLEGGVAEVRAGATLLYDSDPDAEERETQLKASAMRDAILKPDTAVGEIQHAKEESGRIRVLLVDHEDSFVHTLANYFRQAGAEVVTHRAGFPQSLMDTMKPDLVVLSPGPGRPADFQLQMTIDGCLSRQLPVFGVCLGLQGIVEYFGGELEVLDYPMHGKRSVIHQTAENRVFKGISPTFGVARYHSLYAAKEAVPECLQVTGVSEDGVVMAVEHKELPVYAVQFHPESILTLEEDRGLQMIRNVVELVAERKQRASAV</sequence>
<keyword evidence="2 7" id="KW-0456">Lyase</keyword>
<dbReference type="GO" id="GO:0004049">
    <property type="term" value="F:anthranilate synthase activity"/>
    <property type="evidence" value="ECO:0007669"/>
    <property type="project" value="UniProtKB-UniRule"/>
</dbReference>
<keyword evidence="1" id="KW-0315">Glutamine amidotransferase</keyword>
<evidence type="ECO:0000256" key="3">
    <source>
        <dbReference type="SAM" id="MobiDB-lite"/>
    </source>
</evidence>
<feature type="domain" description="Glutamine amidotransferase" evidence="4">
    <location>
        <begin position="527"/>
        <end position="705"/>
    </location>
</feature>
<dbReference type="PIRSF" id="PIRSF036934">
    <property type="entry name" value="TrpE-G"/>
    <property type="match status" value="1"/>
</dbReference>
<feature type="domain" description="Chorismate-utilising enzyme C-terminal" evidence="5">
    <location>
        <begin position="244"/>
        <end position="496"/>
    </location>
</feature>
<reference evidence="7 8" key="1">
    <citation type="submission" date="2018-06" db="EMBL/GenBank/DDBJ databases">
        <title>Paenibacillus imtechensis sp. nov.</title>
        <authorList>
            <person name="Pinnaka A.K."/>
            <person name="Singh H."/>
            <person name="Kaur M."/>
        </authorList>
    </citation>
    <scope>NUCLEOTIDE SEQUENCE [LARGE SCALE GENOMIC DNA]</scope>
    <source>
        <strain evidence="7 8">SMB1</strain>
    </source>
</reference>
<keyword evidence="2" id="KW-0822">Tryptophan biosynthesis</keyword>
<dbReference type="SUPFAM" id="SSF52317">
    <property type="entry name" value="Class I glutamine amidotransferase-like"/>
    <property type="match status" value="1"/>
</dbReference>
<dbReference type="NCBIfam" id="NF010081">
    <property type="entry name" value="PRK13566.1"/>
    <property type="match status" value="1"/>
</dbReference>
<dbReference type="AlphaFoldDB" id="A0A2W1LP52"/>
<organism evidence="7 8">
    <name type="scientific">Paenibacillus sambharensis</name>
    <dbReference type="NCBI Taxonomy" id="1803190"/>
    <lineage>
        <taxon>Bacteria</taxon>
        <taxon>Bacillati</taxon>
        <taxon>Bacillota</taxon>
        <taxon>Bacilli</taxon>
        <taxon>Bacillales</taxon>
        <taxon>Paenibacillaceae</taxon>
        <taxon>Paenibacillus</taxon>
    </lineage>
</organism>
<dbReference type="Proteomes" id="UP000249522">
    <property type="component" value="Unassembled WGS sequence"/>
</dbReference>
<dbReference type="Pfam" id="PF00117">
    <property type="entry name" value="GATase"/>
    <property type="match status" value="1"/>
</dbReference>
<dbReference type="InterPro" id="IPR015890">
    <property type="entry name" value="Chorismate_C"/>
</dbReference>
<dbReference type="InterPro" id="IPR029062">
    <property type="entry name" value="Class_I_gatase-like"/>
</dbReference>
<protein>
    <recommendedName>
        <fullName evidence="2">Anthranilate synthase</fullName>
        <ecNumber evidence="2">4.1.3.27</ecNumber>
    </recommendedName>
</protein>
<dbReference type="RefSeq" id="WP_111145713.1">
    <property type="nucleotide sequence ID" value="NZ_QKRB01000036.1"/>
</dbReference>
<dbReference type="PANTHER" id="PTHR11236">
    <property type="entry name" value="AMINOBENZOATE/ANTHRANILATE SYNTHASE"/>
    <property type="match status" value="1"/>
</dbReference>
<dbReference type="Pfam" id="PF04715">
    <property type="entry name" value="Anth_synt_I_N"/>
    <property type="match status" value="1"/>
</dbReference>
<dbReference type="EMBL" id="QKRB01000036">
    <property type="protein sequence ID" value="PZD96702.1"/>
    <property type="molecule type" value="Genomic_DNA"/>
</dbReference>
<evidence type="ECO:0000256" key="1">
    <source>
        <dbReference type="ARBA" id="ARBA00022962"/>
    </source>
</evidence>
<evidence type="ECO:0000259" key="6">
    <source>
        <dbReference type="Pfam" id="PF04715"/>
    </source>
</evidence>
<dbReference type="PRINTS" id="PR00097">
    <property type="entry name" value="ANTSNTHASEII"/>
</dbReference>
<dbReference type="Gene3D" id="3.40.50.880">
    <property type="match status" value="1"/>
</dbReference>
<dbReference type="GO" id="GO:0000162">
    <property type="term" value="P:L-tryptophan biosynthetic process"/>
    <property type="evidence" value="ECO:0007669"/>
    <property type="project" value="UniProtKB-UniRule"/>
</dbReference>
<dbReference type="OrthoDB" id="9803598at2"/>
<comment type="caution">
    <text evidence="7">The sequence shown here is derived from an EMBL/GenBank/DDBJ whole genome shotgun (WGS) entry which is preliminary data.</text>
</comment>
<evidence type="ECO:0000256" key="2">
    <source>
        <dbReference type="PIRNR" id="PIRNR036934"/>
    </source>
</evidence>
<dbReference type="Pfam" id="PF00425">
    <property type="entry name" value="Chorismate_bind"/>
    <property type="match status" value="1"/>
</dbReference>
<comment type="catalytic activity">
    <reaction evidence="2">
        <text>chorismate + L-glutamine = anthranilate + pyruvate + L-glutamate + H(+)</text>
        <dbReference type="Rhea" id="RHEA:21732"/>
        <dbReference type="ChEBI" id="CHEBI:15361"/>
        <dbReference type="ChEBI" id="CHEBI:15378"/>
        <dbReference type="ChEBI" id="CHEBI:16567"/>
        <dbReference type="ChEBI" id="CHEBI:29748"/>
        <dbReference type="ChEBI" id="CHEBI:29985"/>
        <dbReference type="ChEBI" id="CHEBI:58359"/>
        <dbReference type="EC" id="4.1.3.27"/>
    </reaction>
</comment>
<keyword evidence="2" id="KW-0028">Amino-acid biosynthesis</keyword>
<dbReference type="EC" id="4.1.3.27" evidence="2"/>
<dbReference type="InterPro" id="IPR017926">
    <property type="entry name" value="GATASE"/>
</dbReference>
<dbReference type="InterPro" id="IPR010112">
    <property type="entry name" value="TrpE-G_bact"/>
</dbReference>